<keyword evidence="10" id="KW-1185">Reference proteome</keyword>
<dbReference type="Pfam" id="PF10502">
    <property type="entry name" value="Peptidase_S26"/>
    <property type="match status" value="1"/>
</dbReference>
<accession>A0ABQ2FFU7</accession>
<dbReference type="Gene3D" id="2.10.109.10">
    <property type="entry name" value="Umud Fragment, subunit A"/>
    <property type="match status" value="1"/>
</dbReference>
<evidence type="ECO:0000256" key="6">
    <source>
        <dbReference type="ARBA" id="ARBA00022801"/>
    </source>
</evidence>
<dbReference type="RefSeq" id="WP_022920010.1">
    <property type="nucleotide sequence ID" value="NZ_BMLB01000008.1"/>
</dbReference>
<dbReference type="NCBIfam" id="TIGR02227">
    <property type="entry name" value="sigpep_I_bact"/>
    <property type="match status" value="1"/>
</dbReference>
<name>A0ABQ2FFU7_9MICO</name>
<evidence type="ECO:0000259" key="8">
    <source>
        <dbReference type="Pfam" id="PF10502"/>
    </source>
</evidence>
<evidence type="ECO:0000313" key="9">
    <source>
        <dbReference type="EMBL" id="GGK83431.1"/>
    </source>
</evidence>
<comment type="caution">
    <text evidence="9">The sequence shown here is derived from an EMBL/GenBank/DDBJ whole genome shotgun (WGS) entry which is preliminary data.</text>
</comment>
<gene>
    <name evidence="9" type="ORF">GCM10011509_34830</name>
</gene>
<evidence type="ECO:0000256" key="5">
    <source>
        <dbReference type="ARBA" id="ARBA00022670"/>
    </source>
</evidence>
<dbReference type="PANTHER" id="PTHR43390:SF1">
    <property type="entry name" value="CHLOROPLAST PROCESSING PEPTIDASE"/>
    <property type="match status" value="1"/>
</dbReference>
<dbReference type="InterPro" id="IPR000223">
    <property type="entry name" value="Pept_S26A_signal_pept_1"/>
</dbReference>
<comment type="similarity">
    <text evidence="3 7">Belongs to the peptidase S26 family.</text>
</comment>
<dbReference type="EMBL" id="BMLB01000008">
    <property type="protein sequence ID" value="GGK83431.1"/>
    <property type="molecule type" value="Genomic_DNA"/>
</dbReference>
<dbReference type="InterPro" id="IPR019756">
    <property type="entry name" value="Pept_S26A_signal_pept_1_Ser-AS"/>
</dbReference>
<evidence type="ECO:0000256" key="7">
    <source>
        <dbReference type="RuleBase" id="RU362042"/>
    </source>
</evidence>
<protein>
    <recommendedName>
        <fullName evidence="4 7">Signal peptidase I</fullName>
        <ecNumber evidence="4 7">3.4.21.89</ecNumber>
    </recommendedName>
</protein>
<dbReference type="InterPro" id="IPR036286">
    <property type="entry name" value="LexA/Signal_pep-like_sf"/>
</dbReference>
<evidence type="ECO:0000313" key="10">
    <source>
        <dbReference type="Proteomes" id="UP000662111"/>
    </source>
</evidence>
<proteinExistence type="inferred from homology"/>
<sequence>MRWALGSVLLLAVVLAARTWVVTPFEVVSDSMAPTLPEGSTVLVDRLTPIWEDPGYQDLVLFDSPDGPVIKRVVGLEGDTVRIEDAVLHVDGEPVHEPYVDLRTLDGVFFGPVVVGEDEVFVLGDNRFDSIDSRTYGPVPLEAVRGRVIDP</sequence>
<evidence type="ECO:0000256" key="1">
    <source>
        <dbReference type="ARBA" id="ARBA00000677"/>
    </source>
</evidence>
<reference evidence="10" key="1">
    <citation type="journal article" date="2019" name="Int. J. Syst. Evol. Microbiol.">
        <title>The Global Catalogue of Microorganisms (GCM) 10K type strain sequencing project: providing services to taxonomists for standard genome sequencing and annotation.</title>
        <authorList>
            <consortium name="The Broad Institute Genomics Platform"/>
            <consortium name="The Broad Institute Genome Sequencing Center for Infectious Disease"/>
            <person name="Wu L."/>
            <person name="Ma J."/>
        </authorList>
    </citation>
    <scope>NUCLEOTIDE SEQUENCE [LARGE SCALE GENOMIC DNA]</scope>
    <source>
        <strain evidence="10">CGMCC 1.5362</strain>
    </source>
</reference>
<dbReference type="EC" id="3.4.21.89" evidence="4 7"/>
<evidence type="ECO:0000256" key="2">
    <source>
        <dbReference type="ARBA" id="ARBA00004401"/>
    </source>
</evidence>
<feature type="domain" description="Peptidase S26" evidence="8">
    <location>
        <begin position="2"/>
        <end position="148"/>
    </location>
</feature>
<comment type="subcellular location">
    <subcellularLocation>
        <location evidence="2">Cell membrane</location>
        <topology evidence="2">Single-pass type II membrane protein</topology>
    </subcellularLocation>
    <subcellularLocation>
        <location evidence="7">Membrane</location>
        <topology evidence="7">Single-pass type II membrane protein</topology>
    </subcellularLocation>
</comment>
<dbReference type="PANTHER" id="PTHR43390">
    <property type="entry name" value="SIGNAL PEPTIDASE I"/>
    <property type="match status" value="1"/>
</dbReference>
<comment type="catalytic activity">
    <reaction evidence="1 7">
        <text>Cleavage of hydrophobic, N-terminal signal or leader sequences from secreted and periplasmic proteins.</text>
        <dbReference type="EC" id="3.4.21.89"/>
    </reaction>
</comment>
<dbReference type="PRINTS" id="PR00727">
    <property type="entry name" value="LEADERPTASE"/>
</dbReference>
<dbReference type="InterPro" id="IPR019758">
    <property type="entry name" value="Pept_S26A_signal_pept_1_CS"/>
</dbReference>
<evidence type="ECO:0000256" key="4">
    <source>
        <dbReference type="ARBA" id="ARBA00013208"/>
    </source>
</evidence>
<dbReference type="PROSITE" id="PS00761">
    <property type="entry name" value="SPASE_I_3"/>
    <property type="match status" value="1"/>
</dbReference>
<keyword evidence="6 7" id="KW-0378">Hydrolase</keyword>
<organism evidence="9 10">
    <name type="scientific">Ornithinimicrobium pekingense</name>
    <dbReference type="NCBI Taxonomy" id="384677"/>
    <lineage>
        <taxon>Bacteria</taxon>
        <taxon>Bacillati</taxon>
        <taxon>Actinomycetota</taxon>
        <taxon>Actinomycetes</taxon>
        <taxon>Micrococcales</taxon>
        <taxon>Ornithinimicrobiaceae</taxon>
        <taxon>Ornithinimicrobium</taxon>
    </lineage>
</organism>
<dbReference type="InterPro" id="IPR019533">
    <property type="entry name" value="Peptidase_S26"/>
</dbReference>
<dbReference type="CDD" id="cd06530">
    <property type="entry name" value="S26_SPase_I"/>
    <property type="match status" value="1"/>
</dbReference>
<dbReference type="PROSITE" id="PS00501">
    <property type="entry name" value="SPASE_I_1"/>
    <property type="match status" value="1"/>
</dbReference>
<dbReference type="SUPFAM" id="SSF51306">
    <property type="entry name" value="LexA/Signal peptidase"/>
    <property type="match status" value="1"/>
</dbReference>
<dbReference type="Proteomes" id="UP000662111">
    <property type="component" value="Unassembled WGS sequence"/>
</dbReference>
<evidence type="ECO:0000256" key="3">
    <source>
        <dbReference type="ARBA" id="ARBA00009370"/>
    </source>
</evidence>
<keyword evidence="5 7" id="KW-0645">Protease</keyword>